<dbReference type="Pfam" id="PF12706">
    <property type="entry name" value="Lactamase_B_2"/>
    <property type="match status" value="1"/>
</dbReference>
<reference evidence="2 3" key="1">
    <citation type="submission" date="2019-02" db="EMBL/GenBank/DDBJ databases">
        <title>Deep-cultivation of Planctomycetes and their phenomic and genomic characterization uncovers novel biology.</title>
        <authorList>
            <person name="Wiegand S."/>
            <person name="Jogler M."/>
            <person name="Boedeker C."/>
            <person name="Pinto D."/>
            <person name="Vollmers J."/>
            <person name="Rivas-Marin E."/>
            <person name="Kohn T."/>
            <person name="Peeters S.H."/>
            <person name="Heuer A."/>
            <person name="Rast P."/>
            <person name="Oberbeckmann S."/>
            <person name="Bunk B."/>
            <person name="Jeske O."/>
            <person name="Meyerdierks A."/>
            <person name="Storesund J.E."/>
            <person name="Kallscheuer N."/>
            <person name="Luecker S."/>
            <person name="Lage O.M."/>
            <person name="Pohl T."/>
            <person name="Merkel B.J."/>
            <person name="Hornburger P."/>
            <person name="Mueller R.-W."/>
            <person name="Bruemmer F."/>
            <person name="Labrenz M."/>
            <person name="Spormann A.M."/>
            <person name="Op den Camp H."/>
            <person name="Overmann J."/>
            <person name="Amann R."/>
            <person name="Jetten M.S.M."/>
            <person name="Mascher T."/>
            <person name="Medema M.H."/>
            <person name="Devos D.P."/>
            <person name="Kaster A.-K."/>
            <person name="Ovreas L."/>
            <person name="Rohde M."/>
            <person name="Galperin M.Y."/>
            <person name="Jogler C."/>
        </authorList>
    </citation>
    <scope>NUCLEOTIDE SEQUENCE [LARGE SCALE GENOMIC DNA]</scope>
    <source>
        <strain evidence="2 3">Pan189</strain>
    </source>
</reference>
<dbReference type="AlphaFoldDB" id="A0A517R4P4"/>
<dbReference type="Gene3D" id="3.60.15.10">
    <property type="entry name" value="Ribonuclease Z/Hydroxyacylglutathione hydrolase-like"/>
    <property type="match status" value="1"/>
</dbReference>
<dbReference type="EC" id="3.1.-.-" evidence="2"/>
<dbReference type="EMBL" id="CP036268">
    <property type="protein sequence ID" value="QDT38856.1"/>
    <property type="molecule type" value="Genomic_DNA"/>
</dbReference>
<proteinExistence type="predicted"/>
<evidence type="ECO:0000259" key="1">
    <source>
        <dbReference type="Pfam" id="PF12706"/>
    </source>
</evidence>
<accession>A0A517R4P4</accession>
<organism evidence="2 3">
    <name type="scientific">Stratiformator vulcanicus</name>
    <dbReference type="NCBI Taxonomy" id="2527980"/>
    <lineage>
        <taxon>Bacteria</taxon>
        <taxon>Pseudomonadati</taxon>
        <taxon>Planctomycetota</taxon>
        <taxon>Planctomycetia</taxon>
        <taxon>Planctomycetales</taxon>
        <taxon>Planctomycetaceae</taxon>
        <taxon>Stratiformator</taxon>
    </lineage>
</organism>
<dbReference type="OrthoDB" id="9800940at2"/>
<sequence>MKLIFLGTGGFQPTDSRHTLCLMIPELGIVFDAGTGAYRIKNYLATKDITFFMSHAHLDHIVGLTYLLPEMTMGTVESATVHGEQAKLDAIQEHLYSEHVFPVKMKYAWTPLDGPVDVPGGGRLTYRHQEHPGGSIGYRIDWPDRSIAYVTDTTANGSPESIDFVRGVDLLVHECDFEDKDESFAHMTGHSHTTPVAELARDAEVGRLMLVHFDPLAADTDHPIDIEVARNIFPKTTIANDLDEIDF</sequence>
<keyword evidence="3" id="KW-1185">Reference proteome</keyword>
<gene>
    <name evidence="2" type="primary">rbn</name>
    <name evidence="2" type="ORF">Pan189_32550</name>
</gene>
<dbReference type="SUPFAM" id="SSF56281">
    <property type="entry name" value="Metallo-hydrolase/oxidoreductase"/>
    <property type="match status" value="1"/>
</dbReference>
<dbReference type="KEGG" id="svp:Pan189_32550"/>
<evidence type="ECO:0000313" key="3">
    <source>
        <dbReference type="Proteomes" id="UP000317318"/>
    </source>
</evidence>
<dbReference type="RefSeq" id="WP_145364922.1">
    <property type="nucleotide sequence ID" value="NZ_CP036268.1"/>
</dbReference>
<dbReference type="InterPro" id="IPR036866">
    <property type="entry name" value="RibonucZ/Hydroxyglut_hydro"/>
</dbReference>
<dbReference type="GO" id="GO:0042781">
    <property type="term" value="F:3'-tRNA processing endoribonuclease activity"/>
    <property type="evidence" value="ECO:0007669"/>
    <property type="project" value="TreeGrafter"/>
</dbReference>
<name>A0A517R4P4_9PLAN</name>
<dbReference type="Proteomes" id="UP000317318">
    <property type="component" value="Chromosome"/>
</dbReference>
<keyword evidence="2" id="KW-0378">Hydrolase</keyword>
<feature type="domain" description="Metallo-beta-lactamase" evidence="1">
    <location>
        <begin position="51"/>
        <end position="213"/>
    </location>
</feature>
<dbReference type="PANTHER" id="PTHR46018:SF2">
    <property type="entry name" value="ZINC PHOSPHODIESTERASE ELAC PROTEIN 1"/>
    <property type="match status" value="1"/>
</dbReference>
<evidence type="ECO:0000313" key="2">
    <source>
        <dbReference type="EMBL" id="QDT38856.1"/>
    </source>
</evidence>
<protein>
    <submittedName>
        <fullName evidence="2">Ribonuclease BN</fullName>
        <ecNumber evidence="2">3.1.-.-</ecNumber>
    </submittedName>
</protein>
<dbReference type="InterPro" id="IPR001279">
    <property type="entry name" value="Metallo-B-lactamas"/>
</dbReference>
<dbReference type="PANTHER" id="PTHR46018">
    <property type="entry name" value="ZINC PHOSPHODIESTERASE ELAC PROTEIN 1"/>
    <property type="match status" value="1"/>
</dbReference>